<dbReference type="InterPro" id="IPR012318">
    <property type="entry name" value="HTH_CRP"/>
</dbReference>
<accession>A0A0G1BZT0</accession>
<dbReference type="Pfam" id="PF00027">
    <property type="entry name" value="cNMP_binding"/>
    <property type="match status" value="1"/>
</dbReference>
<feature type="domain" description="HTH crp-type" evidence="5">
    <location>
        <begin position="137"/>
        <end position="210"/>
    </location>
</feature>
<dbReference type="Gene3D" id="1.10.10.10">
    <property type="entry name" value="Winged helix-like DNA-binding domain superfamily/Winged helix DNA-binding domain"/>
    <property type="match status" value="1"/>
</dbReference>
<dbReference type="PANTHER" id="PTHR24567:SF28">
    <property type="entry name" value="LISTERIOLYSIN REGULATORY PROTEIN"/>
    <property type="match status" value="1"/>
</dbReference>
<dbReference type="Gene3D" id="2.60.120.10">
    <property type="entry name" value="Jelly Rolls"/>
    <property type="match status" value="1"/>
</dbReference>
<keyword evidence="1" id="KW-0805">Transcription regulation</keyword>
<sequence>MPRMTKANFIKIKKFFSQFPTKKFTKGQVILKPGDKFENIYFIKSGFVRAYTVTPKGNNIINLFKPLFYFSIMHFTTQHRNDFFFEALTPVEVNIIPFSEFQKFVDKDKNINLSSIMELFFSSLMNYFVNQGNIICGCAQNKVASILLQLTHDHGDLKNGKLVINFPATHRIIASIIGLTRETTSVQMSKLQKMGVISTKRTQFVVNDLEKLKKLAQVSE</sequence>
<dbReference type="InterPro" id="IPR050397">
    <property type="entry name" value="Env_Response_Regulators"/>
</dbReference>
<dbReference type="CDD" id="cd00038">
    <property type="entry name" value="CAP_ED"/>
    <property type="match status" value="1"/>
</dbReference>
<name>A0A0G1BZT0_9BACT</name>
<dbReference type="EMBL" id="LCDA01000004">
    <property type="protein sequence ID" value="KKS42953.1"/>
    <property type="molecule type" value="Genomic_DNA"/>
</dbReference>
<evidence type="ECO:0000259" key="5">
    <source>
        <dbReference type="PROSITE" id="PS51063"/>
    </source>
</evidence>
<evidence type="ECO:0000313" key="7">
    <source>
        <dbReference type="Proteomes" id="UP000033854"/>
    </source>
</evidence>
<dbReference type="Proteomes" id="UP000033854">
    <property type="component" value="Unassembled WGS sequence"/>
</dbReference>
<evidence type="ECO:0000256" key="3">
    <source>
        <dbReference type="ARBA" id="ARBA00023163"/>
    </source>
</evidence>
<dbReference type="GO" id="GO:0005829">
    <property type="term" value="C:cytosol"/>
    <property type="evidence" value="ECO:0007669"/>
    <property type="project" value="TreeGrafter"/>
</dbReference>
<dbReference type="SUPFAM" id="SSF46785">
    <property type="entry name" value="Winged helix' DNA-binding domain"/>
    <property type="match status" value="1"/>
</dbReference>
<dbReference type="AlphaFoldDB" id="A0A0G1BZT0"/>
<feature type="domain" description="Cyclic nucleotide-binding" evidence="4">
    <location>
        <begin position="22"/>
        <end position="105"/>
    </location>
</feature>
<dbReference type="PANTHER" id="PTHR24567">
    <property type="entry name" value="CRP FAMILY TRANSCRIPTIONAL REGULATORY PROTEIN"/>
    <property type="match status" value="1"/>
</dbReference>
<dbReference type="InterPro" id="IPR036390">
    <property type="entry name" value="WH_DNA-bd_sf"/>
</dbReference>
<dbReference type="InterPro" id="IPR036388">
    <property type="entry name" value="WH-like_DNA-bd_sf"/>
</dbReference>
<dbReference type="InterPro" id="IPR014710">
    <property type="entry name" value="RmlC-like_jellyroll"/>
</dbReference>
<dbReference type="InterPro" id="IPR000595">
    <property type="entry name" value="cNMP-bd_dom"/>
</dbReference>
<keyword evidence="2" id="KW-0238">DNA-binding</keyword>
<organism evidence="6 7">
    <name type="scientific">Candidatus Collierbacteria bacterium GW2011_GWA2_42_17</name>
    <dbReference type="NCBI Taxonomy" id="1618378"/>
    <lineage>
        <taxon>Bacteria</taxon>
        <taxon>Candidatus Collieribacteriota</taxon>
    </lineage>
</organism>
<evidence type="ECO:0000256" key="1">
    <source>
        <dbReference type="ARBA" id="ARBA00023015"/>
    </source>
</evidence>
<dbReference type="GO" id="GO:0003677">
    <property type="term" value="F:DNA binding"/>
    <property type="evidence" value="ECO:0007669"/>
    <property type="project" value="UniProtKB-KW"/>
</dbReference>
<keyword evidence="3" id="KW-0804">Transcription</keyword>
<proteinExistence type="predicted"/>
<dbReference type="PROSITE" id="PS51063">
    <property type="entry name" value="HTH_CRP_2"/>
    <property type="match status" value="1"/>
</dbReference>
<dbReference type="SMART" id="SM00419">
    <property type="entry name" value="HTH_CRP"/>
    <property type="match status" value="1"/>
</dbReference>
<comment type="caution">
    <text evidence="6">The sequence shown here is derived from an EMBL/GenBank/DDBJ whole genome shotgun (WGS) entry which is preliminary data.</text>
</comment>
<dbReference type="Pfam" id="PF13545">
    <property type="entry name" value="HTH_Crp_2"/>
    <property type="match status" value="1"/>
</dbReference>
<evidence type="ECO:0000259" key="4">
    <source>
        <dbReference type="PROSITE" id="PS50042"/>
    </source>
</evidence>
<dbReference type="SUPFAM" id="SSF51206">
    <property type="entry name" value="cAMP-binding domain-like"/>
    <property type="match status" value="1"/>
</dbReference>
<protein>
    <submittedName>
        <fullName evidence="6">Transcriptional regulator, Crp/Fnr family</fullName>
    </submittedName>
</protein>
<dbReference type="InterPro" id="IPR018490">
    <property type="entry name" value="cNMP-bd_dom_sf"/>
</dbReference>
<dbReference type="PROSITE" id="PS50042">
    <property type="entry name" value="CNMP_BINDING_3"/>
    <property type="match status" value="1"/>
</dbReference>
<evidence type="ECO:0000256" key="2">
    <source>
        <dbReference type="ARBA" id="ARBA00023125"/>
    </source>
</evidence>
<gene>
    <name evidence="6" type="ORF">UV06_C0004G0088</name>
</gene>
<reference evidence="6 7" key="1">
    <citation type="journal article" date="2015" name="Nature">
        <title>rRNA introns, odd ribosomes, and small enigmatic genomes across a large radiation of phyla.</title>
        <authorList>
            <person name="Brown C.T."/>
            <person name="Hug L.A."/>
            <person name="Thomas B.C."/>
            <person name="Sharon I."/>
            <person name="Castelle C.J."/>
            <person name="Singh A."/>
            <person name="Wilkins M.J."/>
            <person name="Williams K.H."/>
            <person name="Banfield J.F."/>
        </authorList>
    </citation>
    <scope>NUCLEOTIDE SEQUENCE [LARGE SCALE GENOMIC DNA]</scope>
</reference>
<dbReference type="SMART" id="SM00100">
    <property type="entry name" value="cNMP"/>
    <property type="match status" value="1"/>
</dbReference>
<evidence type="ECO:0000313" key="6">
    <source>
        <dbReference type="EMBL" id="KKS42953.1"/>
    </source>
</evidence>
<dbReference type="GO" id="GO:0003700">
    <property type="term" value="F:DNA-binding transcription factor activity"/>
    <property type="evidence" value="ECO:0007669"/>
    <property type="project" value="TreeGrafter"/>
</dbReference>